<organism evidence="2 3">
    <name type="scientific">Sphingobium baderi LL03</name>
    <dbReference type="NCBI Taxonomy" id="1114964"/>
    <lineage>
        <taxon>Bacteria</taxon>
        <taxon>Pseudomonadati</taxon>
        <taxon>Pseudomonadota</taxon>
        <taxon>Alphaproteobacteria</taxon>
        <taxon>Sphingomonadales</taxon>
        <taxon>Sphingomonadaceae</taxon>
        <taxon>Sphingobium</taxon>
    </lineage>
</organism>
<evidence type="ECO:0000256" key="1">
    <source>
        <dbReference type="SAM" id="Phobius"/>
    </source>
</evidence>
<comment type="caution">
    <text evidence="2">The sequence shown here is derived from an EMBL/GenBank/DDBJ whole genome shotgun (WGS) entry which is preliminary data.</text>
</comment>
<evidence type="ECO:0000313" key="2">
    <source>
        <dbReference type="EMBL" id="EQB05152.1"/>
    </source>
</evidence>
<reference evidence="2 3" key="1">
    <citation type="journal article" date="2013" name="Genome Announc.">
        <title>Draft Genome Sequence of a Hexachlorocyclohexane-Degrading Bacterium, Sphingobium baderi Strain LL03T.</title>
        <authorList>
            <person name="Kaur J."/>
            <person name="Verma H."/>
            <person name="Tripathi C."/>
            <person name="Khurana J.P."/>
            <person name="Lal R."/>
        </authorList>
    </citation>
    <scope>NUCLEOTIDE SEQUENCE [LARGE SCALE GENOMIC DNA]</scope>
    <source>
        <strain evidence="2 3">LL03</strain>
    </source>
</reference>
<name>T0GWT2_9SPHN</name>
<keyword evidence="3" id="KW-1185">Reference proteome</keyword>
<dbReference type="AlphaFoldDB" id="T0GWT2"/>
<proteinExistence type="predicted"/>
<keyword evidence="1" id="KW-1133">Transmembrane helix</keyword>
<gene>
    <name evidence="2" type="ORF">L485_03270</name>
</gene>
<sequence length="35" mass="4057">MQSAVAASSILIDIFFPIVWRTRLAQMRQRTHLQA</sequence>
<protein>
    <submittedName>
        <fullName evidence="2">Uncharacterized protein</fullName>
    </submittedName>
</protein>
<dbReference type="EMBL" id="ATIB01000027">
    <property type="protein sequence ID" value="EQB05152.1"/>
    <property type="molecule type" value="Genomic_DNA"/>
</dbReference>
<feature type="transmembrane region" description="Helical" evidence="1">
    <location>
        <begin position="6"/>
        <end position="24"/>
    </location>
</feature>
<keyword evidence="1" id="KW-0472">Membrane</keyword>
<accession>T0GWT2</accession>
<dbReference type="Proteomes" id="UP000015524">
    <property type="component" value="Unassembled WGS sequence"/>
</dbReference>
<evidence type="ECO:0000313" key="3">
    <source>
        <dbReference type="Proteomes" id="UP000015524"/>
    </source>
</evidence>
<keyword evidence="1" id="KW-0812">Transmembrane</keyword>